<reference evidence="1" key="1">
    <citation type="submission" date="2021-06" db="EMBL/GenBank/DDBJ databases">
        <title>Comparative genomics, transcriptomics and evolutionary studies reveal genomic signatures of adaptation to plant cell wall in hemibiotrophic fungi.</title>
        <authorList>
            <consortium name="DOE Joint Genome Institute"/>
            <person name="Baroncelli R."/>
            <person name="Diaz J.F."/>
            <person name="Benocci T."/>
            <person name="Peng M."/>
            <person name="Battaglia E."/>
            <person name="Haridas S."/>
            <person name="Andreopoulos W."/>
            <person name="Labutti K."/>
            <person name="Pangilinan J."/>
            <person name="Floch G.L."/>
            <person name="Makela M.R."/>
            <person name="Henrissat B."/>
            <person name="Grigoriev I.V."/>
            <person name="Crouch J.A."/>
            <person name="De Vries R.P."/>
            <person name="Sukno S.A."/>
            <person name="Thon M.R."/>
        </authorList>
    </citation>
    <scope>NUCLEOTIDE SEQUENCE</scope>
    <source>
        <strain evidence="1">CBS 102054</strain>
    </source>
</reference>
<dbReference type="Proteomes" id="UP001243989">
    <property type="component" value="Unassembled WGS sequence"/>
</dbReference>
<organism evidence="1 2">
    <name type="scientific">Colletotrichum phormii</name>
    <dbReference type="NCBI Taxonomy" id="359342"/>
    <lineage>
        <taxon>Eukaryota</taxon>
        <taxon>Fungi</taxon>
        <taxon>Dikarya</taxon>
        <taxon>Ascomycota</taxon>
        <taxon>Pezizomycotina</taxon>
        <taxon>Sordariomycetes</taxon>
        <taxon>Hypocreomycetidae</taxon>
        <taxon>Glomerellales</taxon>
        <taxon>Glomerellaceae</taxon>
        <taxon>Colletotrichum</taxon>
        <taxon>Colletotrichum acutatum species complex</taxon>
    </lineage>
</organism>
<dbReference type="AlphaFoldDB" id="A0AAJ0EJ98"/>
<dbReference type="RefSeq" id="XP_060451109.1">
    <property type="nucleotide sequence ID" value="XM_060589604.1"/>
</dbReference>
<dbReference type="EMBL" id="JAHMHQ010000002">
    <property type="protein sequence ID" value="KAK1655065.1"/>
    <property type="molecule type" value="Genomic_DNA"/>
</dbReference>
<comment type="caution">
    <text evidence="1">The sequence shown here is derived from an EMBL/GenBank/DDBJ whole genome shotgun (WGS) entry which is preliminary data.</text>
</comment>
<evidence type="ECO:0000313" key="2">
    <source>
        <dbReference type="Proteomes" id="UP001243989"/>
    </source>
</evidence>
<protein>
    <submittedName>
        <fullName evidence="1">Uncharacterized protein</fullName>
    </submittedName>
</protein>
<accession>A0AAJ0EJ98</accession>
<sequence>MMSSMLKFISRDILEAIFIFYFFPETNHRTLEELEEVFSAPNPVKKSLEPRTASTVLETMKVPNEKFVEA</sequence>
<dbReference type="GeneID" id="85474466"/>
<proteinExistence type="predicted"/>
<keyword evidence="2" id="KW-1185">Reference proteome</keyword>
<dbReference type="Gene3D" id="1.20.1250.20">
    <property type="entry name" value="MFS general substrate transporter like domains"/>
    <property type="match status" value="1"/>
</dbReference>
<dbReference type="InterPro" id="IPR036259">
    <property type="entry name" value="MFS_trans_sf"/>
</dbReference>
<gene>
    <name evidence="1" type="ORF">BDP81DRAFT_417242</name>
</gene>
<evidence type="ECO:0000313" key="1">
    <source>
        <dbReference type="EMBL" id="KAK1655065.1"/>
    </source>
</evidence>
<name>A0AAJ0EJ98_9PEZI</name>